<keyword evidence="5 7" id="KW-0186">Copper</keyword>
<feature type="transmembrane region" description="Helical" evidence="7">
    <location>
        <begin position="65"/>
        <end position="88"/>
    </location>
</feature>
<keyword evidence="7" id="KW-0813">Transport</keyword>
<evidence type="ECO:0000313" key="9">
    <source>
        <dbReference type="EMBL" id="RLM61811.1"/>
    </source>
</evidence>
<evidence type="ECO:0000256" key="3">
    <source>
        <dbReference type="ARBA" id="ARBA00022796"/>
    </source>
</evidence>
<evidence type="ECO:0000256" key="4">
    <source>
        <dbReference type="ARBA" id="ARBA00022989"/>
    </source>
</evidence>
<keyword evidence="10" id="KW-1185">Reference proteome</keyword>
<dbReference type="PANTHER" id="PTHR12483:SF123">
    <property type="entry name" value="COPPER TRANSPORT PROTEIN"/>
    <property type="match status" value="1"/>
</dbReference>
<keyword evidence="7" id="KW-0406">Ion transport</keyword>
<keyword evidence="3 7" id="KW-0187">Copper transport</keyword>
<evidence type="ECO:0000256" key="1">
    <source>
        <dbReference type="ARBA" id="ARBA00006921"/>
    </source>
</evidence>
<dbReference type="InterPro" id="IPR007274">
    <property type="entry name" value="Cop_transporter"/>
</dbReference>
<keyword evidence="4 7" id="KW-1133">Transmembrane helix</keyword>
<evidence type="ECO:0000256" key="7">
    <source>
        <dbReference type="RuleBase" id="RU367022"/>
    </source>
</evidence>
<dbReference type="AlphaFoldDB" id="A0A3L6PPN4"/>
<dbReference type="Proteomes" id="UP000275267">
    <property type="component" value="Unassembled WGS sequence"/>
</dbReference>
<evidence type="ECO:0000256" key="2">
    <source>
        <dbReference type="ARBA" id="ARBA00022692"/>
    </source>
</evidence>
<evidence type="ECO:0000313" key="10">
    <source>
        <dbReference type="Proteomes" id="UP000275267"/>
    </source>
</evidence>
<keyword evidence="6 7" id="KW-0472">Membrane</keyword>
<feature type="compositionally biased region" description="Low complexity" evidence="8">
    <location>
        <begin position="9"/>
        <end position="19"/>
    </location>
</feature>
<dbReference type="Pfam" id="PF04145">
    <property type="entry name" value="Ctr"/>
    <property type="match status" value="2"/>
</dbReference>
<dbReference type="GO" id="GO:0005375">
    <property type="term" value="F:copper ion transmembrane transporter activity"/>
    <property type="evidence" value="ECO:0007669"/>
    <property type="project" value="UniProtKB-UniRule"/>
</dbReference>
<comment type="subcellular location">
    <subcellularLocation>
        <location evidence="7">Membrane</location>
        <topology evidence="7">Multi-pass membrane protein</topology>
    </subcellularLocation>
</comment>
<evidence type="ECO:0000256" key="8">
    <source>
        <dbReference type="SAM" id="MobiDB-lite"/>
    </source>
</evidence>
<name>A0A3L6PPN4_PANMI</name>
<dbReference type="GO" id="GO:0005886">
    <property type="term" value="C:plasma membrane"/>
    <property type="evidence" value="ECO:0007669"/>
    <property type="project" value="TreeGrafter"/>
</dbReference>
<comment type="similarity">
    <text evidence="1 7">Belongs to the copper transporter (Ctr) (TC 1.A.56) family. SLC31A subfamily.</text>
</comment>
<proteinExistence type="inferred from homology"/>
<gene>
    <name evidence="9" type="ORF">C2845_PM14G06330</name>
</gene>
<protein>
    <recommendedName>
        <fullName evidence="7">Copper transport protein</fullName>
    </recommendedName>
</protein>
<reference evidence="10" key="1">
    <citation type="journal article" date="2019" name="Nat. Commun.">
        <title>The genome of broomcorn millet.</title>
        <authorList>
            <person name="Zou C."/>
            <person name="Miki D."/>
            <person name="Li D."/>
            <person name="Tang Q."/>
            <person name="Xiao L."/>
            <person name="Rajput S."/>
            <person name="Deng P."/>
            <person name="Jia W."/>
            <person name="Huang R."/>
            <person name="Zhang M."/>
            <person name="Sun Y."/>
            <person name="Hu J."/>
            <person name="Fu X."/>
            <person name="Schnable P.S."/>
            <person name="Li F."/>
            <person name="Zhang H."/>
            <person name="Feng B."/>
            <person name="Zhu X."/>
            <person name="Liu R."/>
            <person name="Schnable J.C."/>
            <person name="Zhu J.-K."/>
            <person name="Zhang H."/>
        </authorList>
    </citation>
    <scope>NUCLEOTIDE SEQUENCE [LARGE SCALE GENOMIC DNA]</scope>
</reference>
<comment type="caution">
    <text evidence="9">The sequence shown here is derived from an EMBL/GenBank/DDBJ whole genome shotgun (WGS) entry which is preliminary data.</text>
</comment>
<organism evidence="9 10">
    <name type="scientific">Panicum miliaceum</name>
    <name type="common">Proso millet</name>
    <name type="synonym">Broomcorn millet</name>
    <dbReference type="NCBI Taxonomy" id="4540"/>
    <lineage>
        <taxon>Eukaryota</taxon>
        <taxon>Viridiplantae</taxon>
        <taxon>Streptophyta</taxon>
        <taxon>Embryophyta</taxon>
        <taxon>Tracheophyta</taxon>
        <taxon>Spermatophyta</taxon>
        <taxon>Magnoliopsida</taxon>
        <taxon>Liliopsida</taxon>
        <taxon>Poales</taxon>
        <taxon>Poaceae</taxon>
        <taxon>PACMAD clade</taxon>
        <taxon>Panicoideae</taxon>
        <taxon>Panicodae</taxon>
        <taxon>Paniceae</taxon>
        <taxon>Panicinae</taxon>
        <taxon>Panicum</taxon>
        <taxon>Panicum sect. Panicum</taxon>
    </lineage>
</organism>
<keyword evidence="2 7" id="KW-0812">Transmembrane</keyword>
<evidence type="ECO:0000256" key="5">
    <source>
        <dbReference type="ARBA" id="ARBA00023008"/>
    </source>
</evidence>
<sequence>MAMPPMQMGPPTSTGMPSPTMGPMPPTDKNMDMPADMPAMHMAFFWGHRVQVLFSNWPGDHRDGVGMYVLCLLVVVVLAALVEVLSAWSRGLSRRSRDSNALGTLLMTGIHAVKLGLSYLVMLAIMSFNGGVFLAVLAGHAAGFFLSRRGILGHATHDDVPTNGALHPSEPKP</sequence>
<dbReference type="STRING" id="4540.A0A3L6PPN4"/>
<feature type="region of interest" description="Disordered" evidence="8">
    <location>
        <begin position="1"/>
        <end position="30"/>
    </location>
</feature>
<dbReference type="PANTHER" id="PTHR12483">
    <property type="entry name" value="SOLUTE CARRIER FAMILY 31 COPPER TRANSPORTERS"/>
    <property type="match status" value="1"/>
</dbReference>
<dbReference type="OrthoDB" id="73901at2759"/>
<dbReference type="EMBL" id="PQIB02000016">
    <property type="protein sequence ID" value="RLM61811.1"/>
    <property type="molecule type" value="Genomic_DNA"/>
</dbReference>
<evidence type="ECO:0000256" key="6">
    <source>
        <dbReference type="ARBA" id="ARBA00023136"/>
    </source>
</evidence>
<accession>A0A3L6PPN4</accession>